<name>E0I5D6_9BACL</name>
<dbReference type="InterPro" id="IPR007837">
    <property type="entry name" value="DinB"/>
</dbReference>
<feature type="binding site" evidence="3">
    <location>
        <position position="38"/>
    </location>
    <ligand>
        <name>a divalent metal cation</name>
        <dbReference type="ChEBI" id="CHEBI:60240"/>
    </ligand>
</feature>
<dbReference type="GO" id="GO:0046872">
    <property type="term" value="F:metal ion binding"/>
    <property type="evidence" value="ECO:0007669"/>
    <property type="project" value="UniProtKB-KW"/>
</dbReference>
<dbReference type="PANTHER" id="PTHR37302:SF1">
    <property type="entry name" value="PROTEIN DINB"/>
    <property type="match status" value="1"/>
</dbReference>
<sequence length="152" mass="17623">MKTIKRMLEHQIWANRELLSAIQRCDGQAQEALNLFRHYVIAEQAWIMRLNGESSTHLRLWTDDADLASLEEAVASNEQRYGDYMERLTEESLDDMITYVNQSGVAFQTSIRDILTHVALHGQYHRGQINRVLRESSVQPEAVDFILFSRLS</sequence>
<dbReference type="Gene3D" id="1.20.120.450">
    <property type="entry name" value="dinb family like domain"/>
    <property type="match status" value="1"/>
</dbReference>
<feature type="binding site" evidence="3">
    <location>
        <position position="121"/>
    </location>
    <ligand>
        <name>a divalent metal cation</name>
        <dbReference type="ChEBI" id="CHEBI:60240"/>
    </ligand>
</feature>
<dbReference type="Proteomes" id="UP000005387">
    <property type="component" value="Unassembled WGS sequence"/>
</dbReference>
<gene>
    <name evidence="4" type="ORF">PaecuDRAFT_0858</name>
</gene>
<keyword evidence="5" id="KW-1185">Reference proteome</keyword>
<evidence type="ECO:0000313" key="4">
    <source>
        <dbReference type="EMBL" id="EFM12178.1"/>
    </source>
</evidence>
<evidence type="ECO:0000256" key="2">
    <source>
        <dbReference type="ARBA" id="ARBA00022723"/>
    </source>
</evidence>
<accession>E0I5D6</accession>
<protein>
    <submittedName>
        <fullName evidence="4">DinB family protein</fullName>
    </submittedName>
</protein>
<evidence type="ECO:0000256" key="1">
    <source>
        <dbReference type="ARBA" id="ARBA00008635"/>
    </source>
</evidence>
<dbReference type="EMBL" id="AEDD01000002">
    <property type="protein sequence ID" value="EFM12178.1"/>
    <property type="molecule type" value="Genomic_DNA"/>
</dbReference>
<dbReference type="AlphaFoldDB" id="E0I5D6"/>
<dbReference type="Pfam" id="PF05163">
    <property type="entry name" value="DinB"/>
    <property type="match status" value="1"/>
</dbReference>
<dbReference type="PANTHER" id="PTHR37302">
    <property type="entry name" value="SLR1116 PROTEIN"/>
    <property type="match status" value="1"/>
</dbReference>
<dbReference type="SUPFAM" id="SSF109854">
    <property type="entry name" value="DinB/YfiT-like putative metalloenzymes"/>
    <property type="match status" value="1"/>
</dbReference>
<dbReference type="RefSeq" id="WP_006036873.1">
    <property type="nucleotide sequence ID" value="NZ_AEDD01000002.1"/>
</dbReference>
<evidence type="ECO:0000313" key="5">
    <source>
        <dbReference type="Proteomes" id="UP000005387"/>
    </source>
</evidence>
<organism evidence="4 5">
    <name type="scientific">Paenibacillus curdlanolyticus YK9</name>
    <dbReference type="NCBI Taxonomy" id="717606"/>
    <lineage>
        <taxon>Bacteria</taxon>
        <taxon>Bacillati</taxon>
        <taxon>Bacillota</taxon>
        <taxon>Bacilli</taxon>
        <taxon>Bacillales</taxon>
        <taxon>Paenibacillaceae</taxon>
        <taxon>Paenibacillus</taxon>
    </lineage>
</organism>
<dbReference type="eggNOG" id="COG2318">
    <property type="taxonomic scope" value="Bacteria"/>
</dbReference>
<evidence type="ECO:0000256" key="3">
    <source>
        <dbReference type="PIRSR" id="PIRSR607837-1"/>
    </source>
</evidence>
<reference evidence="4 5" key="1">
    <citation type="submission" date="2010-07" db="EMBL/GenBank/DDBJ databases">
        <title>The draft genome of Paenibacillus curdlanolyticus YK9.</title>
        <authorList>
            <consortium name="US DOE Joint Genome Institute (JGI-PGF)"/>
            <person name="Lucas S."/>
            <person name="Copeland A."/>
            <person name="Lapidus A."/>
            <person name="Cheng J.-F."/>
            <person name="Bruce D."/>
            <person name="Goodwin L."/>
            <person name="Pitluck S."/>
            <person name="Land M.L."/>
            <person name="Hauser L."/>
            <person name="Chang Y.-J."/>
            <person name="Jeffries C."/>
            <person name="Anderson I.J."/>
            <person name="Johnson E."/>
            <person name="Loganathan U."/>
            <person name="Mulhopadhyay B."/>
            <person name="Kyrpides N."/>
            <person name="Woyke T.J."/>
        </authorList>
    </citation>
    <scope>NUCLEOTIDE SEQUENCE [LARGE SCALE GENOMIC DNA]</scope>
    <source>
        <strain evidence="4 5">YK9</strain>
    </source>
</reference>
<feature type="binding site" evidence="3">
    <location>
        <position position="125"/>
    </location>
    <ligand>
        <name>a divalent metal cation</name>
        <dbReference type="ChEBI" id="CHEBI:60240"/>
    </ligand>
</feature>
<dbReference type="InterPro" id="IPR034660">
    <property type="entry name" value="DinB/YfiT-like"/>
</dbReference>
<dbReference type="STRING" id="717606.PaecuDRAFT_0858"/>
<dbReference type="OrthoDB" id="9811413at2"/>
<comment type="similarity">
    <text evidence="1">Belongs to the DinB family.</text>
</comment>
<keyword evidence="2 3" id="KW-0479">Metal-binding</keyword>
<proteinExistence type="inferred from homology"/>